<feature type="domain" description="Response regulatory" evidence="3">
    <location>
        <begin position="20"/>
        <end position="136"/>
    </location>
</feature>
<dbReference type="PROSITE" id="PS50110">
    <property type="entry name" value="RESPONSE_REGULATORY"/>
    <property type="match status" value="1"/>
</dbReference>
<organism evidence="4 5">
    <name type="scientific">Sinobacterium norvegicum</name>
    <dbReference type="NCBI Taxonomy" id="1641715"/>
    <lineage>
        <taxon>Bacteria</taxon>
        <taxon>Pseudomonadati</taxon>
        <taxon>Pseudomonadota</taxon>
        <taxon>Gammaproteobacteria</taxon>
        <taxon>Cellvibrionales</taxon>
        <taxon>Spongiibacteraceae</taxon>
        <taxon>Sinobacterium</taxon>
    </lineage>
</organism>
<comment type="caution">
    <text evidence="4">The sequence shown here is derived from an EMBL/GenBank/DDBJ whole genome shotgun (WGS) entry which is preliminary data.</text>
</comment>
<proteinExistence type="predicted"/>
<sequence length="228" mass="26561">MKTTGLITIHRLIKQKNYMKILYVDDEPKELKYFKRALNHSFDIVLADSVDEGILLLDQPDSNISVVITDQRMPNKLGTELLSYAQQNHPSITRMLTTAYCDIESAISAINDVEVFRYIPKPWDIESLGKELELAVEKNYATSQVKTDFESQIMAEANEDCQQWLEYAERAYADEKVYRHGIEAFASKYYLRVREQYDDNETRRICQKIDLLIDEIFLDESITGRFGH</sequence>
<evidence type="ECO:0000256" key="1">
    <source>
        <dbReference type="ARBA" id="ARBA00022553"/>
    </source>
</evidence>
<evidence type="ECO:0000256" key="2">
    <source>
        <dbReference type="PROSITE-ProRule" id="PRU00169"/>
    </source>
</evidence>
<dbReference type="InterPro" id="IPR050595">
    <property type="entry name" value="Bact_response_regulator"/>
</dbReference>
<dbReference type="PANTHER" id="PTHR44591:SF19">
    <property type="entry name" value="TWO-COMPONENT RESPONSE REGULATOR-RELATED"/>
    <property type="match status" value="1"/>
</dbReference>
<dbReference type="Proteomes" id="UP000838100">
    <property type="component" value="Unassembled WGS sequence"/>
</dbReference>
<keyword evidence="1 2" id="KW-0597">Phosphoprotein</keyword>
<reference evidence="4" key="1">
    <citation type="submission" date="2021-12" db="EMBL/GenBank/DDBJ databases">
        <authorList>
            <person name="Rodrigo-Torres L."/>
            <person name="Arahal R. D."/>
            <person name="Lucena T."/>
        </authorList>
    </citation>
    <scope>NUCLEOTIDE SEQUENCE</scope>
    <source>
        <strain evidence="4">CECT 8267</strain>
    </source>
</reference>
<accession>A0ABN8EIH3</accession>
<keyword evidence="5" id="KW-1185">Reference proteome</keyword>
<dbReference type="CDD" id="cd17569">
    <property type="entry name" value="REC_HupR-like"/>
    <property type="match status" value="1"/>
</dbReference>
<dbReference type="SUPFAM" id="SSF52172">
    <property type="entry name" value="CheY-like"/>
    <property type="match status" value="1"/>
</dbReference>
<name>A0ABN8EIH3_9GAMM</name>
<dbReference type="InterPro" id="IPR001789">
    <property type="entry name" value="Sig_transdc_resp-reg_receiver"/>
</dbReference>
<dbReference type="Gene3D" id="3.40.50.2300">
    <property type="match status" value="1"/>
</dbReference>
<evidence type="ECO:0000313" key="5">
    <source>
        <dbReference type="Proteomes" id="UP000838100"/>
    </source>
</evidence>
<dbReference type="SMART" id="SM00448">
    <property type="entry name" value="REC"/>
    <property type="match status" value="1"/>
</dbReference>
<dbReference type="EMBL" id="CAKLPX010000001">
    <property type="protein sequence ID" value="CAH0990954.1"/>
    <property type="molecule type" value="Genomic_DNA"/>
</dbReference>
<evidence type="ECO:0000259" key="3">
    <source>
        <dbReference type="PROSITE" id="PS50110"/>
    </source>
</evidence>
<evidence type="ECO:0000313" key="4">
    <source>
        <dbReference type="EMBL" id="CAH0990954.1"/>
    </source>
</evidence>
<dbReference type="PANTHER" id="PTHR44591">
    <property type="entry name" value="STRESS RESPONSE REGULATOR PROTEIN 1"/>
    <property type="match status" value="1"/>
</dbReference>
<dbReference type="InterPro" id="IPR011006">
    <property type="entry name" value="CheY-like_superfamily"/>
</dbReference>
<feature type="modified residue" description="4-aspartylphosphate" evidence="2">
    <location>
        <position position="70"/>
    </location>
</feature>
<protein>
    <recommendedName>
        <fullName evidence="3">Response regulatory domain-containing protein</fullName>
    </recommendedName>
</protein>
<gene>
    <name evidence="4" type="ORF">SIN8267_01055</name>
</gene>
<dbReference type="Pfam" id="PF00072">
    <property type="entry name" value="Response_reg"/>
    <property type="match status" value="1"/>
</dbReference>